<evidence type="ECO:0000313" key="1">
    <source>
        <dbReference type="EMBL" id="VXA57265.1"/>
    </source>
</evidence>
<dbReference type="AlphaFoldDB" id="A0A653K8S0"/>
<evidence type="ECO:0000313" key="2">
    <source>
        <dbReference type="Proteomes" id="UP000430404"/>
    </source>
</evidence>
<dbReference type="Proteomes" id="UP000430404">
    <property type="component" value="Unassembled WGS sequence"/>
</dbReference>
<proteinExistence type="predicted"/>
<dbReference type="EMBL" id="CABWKZ010000028">
    <property type="protein sequence ID" value="VXA57265.1"/>
    <property type="molecule type" value="Genomic_DNA"/>
</dbReference>
<sequence>MEFNILDKLNRLMGDSLSTDSLFEELGEISDLFSPYLNEKIFENDVLIKLWDVLVYIYINNPLNENRSDALSVIYDVYIYAVNIGFSIDKKELIKHYLELSGNDKLDQESKEILEEILFDI</sequence>
<gene>
    <name evidence="1" type="ORF">ACI8B_340007</name>
</gene>
<reference evidence="1 2" key="1">
    <citation type="submission" date="2019-10" db="EMBL/GenBank/DDBJ databases">
        <authorList>
            <person name="Karimi E."/>
        </authorList>
    </citation>
    <scope>NUCLEOTIDE SEQUENCE [LARGE SCALE GENOMIC DNA]</scope>
    <source>
        <strain evidence="1">Acinetobacter sp. 8BE</strain>
    </source>
</reference>
<dbReference type="RefSeq" id="WP_171519314.1">
    <property type="nucleotide sequence ID" value="NZ_LR732745.1"/>
</dbReference>
<name>A0A653K8S0_9GAMM</name>
<accession>A0A653K8S0</accession>
<organism evidence="1 2">
    <name type="scientific">Acinetobacter proteolyticus</name>
    <dbReference type="NCBI Taxonomy" id="1776741"/>
    <lineage>
        <taxon>Bacteria</taxon>
        <taxon>Pseudomonadati</taxon>
        <taxon>Pseudomonadota</taxon>
        <taxon>Gammaproteobacteria</taxon>
        <taxon>Moraxellales</taxon>
        <taxon>Moraxellaceae</taxon>
        <taxon>Acinetobacter</taxon>
    </lineage>
</organism>
<protein>
    <submittedName>
        <fullName evidence="1">Uncharacterized protein</fullName>
    </submittedName>
</protein>